<dbReference type="STRING" id="80966.ENSAPOP00000024973"/>
<protein>
    <submittedName>
        <fullName evidence="1">Uncharacterized protein</fullName>
    </submittedName>
</protein>
<evidence type="ECO:0000313" key="2">
    <source>
        <dbReference type="Proteomes" id="UP000257200"/>
    </source>
</evidence>
<accession>A0A3Q1G4Y1</accession>
<reference evidence="1" key="1">
    <citation type="submission" date="2025-08" db="UniProtKB">
        <authorList>
            <consortium name="Ensembl"/>
        </authorList>
    </citation>
    <scope>IDENTIFICATION</scope>
</reference>
<sequence>MIKTLYANPTAVVVTGRTCSSRFIVSRSSRQGCPLSPLLFCLSLEPIAQLIRAHQGWIMEN</sequence>
<reference evidence="1" key="2">
    <citation type="submission" date="2025-09" db="UniProtKB">
        <authorList>
            <consortium name="Ensembl"/>
        </authorList>
    </citation>
    <scope>IDENTIFICATION</scope>
</reference>
<name>A0A3Q1G4Y1_9TELE</name>
<keyword evidence="2" id="KW-1185">Reference proteome</keyword>
<dbReference type="InParanoid" id="A0A3Q1G4Y1"/>
<organism evidence="1 2">
    <name type="scientific">Acanthochromis polyacanthus</name>
    <name type="common">spiny chromis</name>
    <dbReference type="NCBI Taxonomy" id="80966"/>
    <lineage>
        <taxon>Eukaryota</taxon>
        <taxon>Metazoa</taxon>
        <taxon>Chordata</taxon>
        <taxon>Craniata</taxon>
        <taxon>Vertebrata</taxon>
        <taxon>Euteleostomi</taxon>
        <taxon>Actinopterygii</taxon>
        <taxon>Neopterygii</taxon>
        <taxon>Teleostei</taxon>
        <taxon>Neoteleostei</taxon>
        <taxon>Acanthomorphata</taxon>
        <taxon>Ovalentaria</taxon>
        <taxon>Pomacentridae</taxon>
        <taxon>Acanthochromis</taxon>
    </lineage>
</organism>
<evidence type="ECO:0000313" key="1">
    <source>
        <dbReference type="Ensembl" id="ENSAPOP00000024973.1"/>
    </source>
</evidence>
<dbReference type="Proteomes" id="UP000257200">
    <property type="component" value="Unplaced"/>
</dbReference>
<dbReference type="GeneTree" id="ENSGT01120000274180"/>
<dbReference type="Ensembl" id="ENSAPOT00000007427.1">
    <property type="protein sequence ID" value="ENSAPOP00000024973.1"/>
    <property type="gene ID" value="ENSAPOG00000007756.1"/>
</dbReference>
<proteinExistence type="predicted"/>
<dbReference type="AlphaFoldDB" id="A0A3Q1G4Y1"/>